<name>A0A2S5SVN9_9BURK</name>
<feature type="transmembrane region" description="Helical" evidence="1">
    <location>
        <begin position="94"/>
        <end position="112"/>
    </location>
</feature>
<accession>A0A2S5SVN9</accession>
<comment type="caution">
    <text evidence="2">The sequence shown here is derived from an EMBL/GenBank/DDBJ whole genome shotgun (WGS) entry which is preliminary data.</text>
</comment>
<proteinExistence type="predicted"/>
<protein>
    <submittedName>
        <fullName evidence="2">Branched-chain amino acid transport</fullName>
    </submittedName>
</protein>
<gene>
    <name evidence="2" type="ORF">C1704_07330</name>
</gene>
<keyword evidence="1" id="KW-0472">Membrane</keyword>
<keyword evidence="3" id="KW-1185">Reference proteome</keyword>
<evidence type="ECO:0000256" key="1">
    <source>
        <dbReference type="SAM" id="Phobius"/>
    </source>
</evidence>
<organism evidence="2 3">
    <name type="scientific">Caldimonas caldifontis</name>
    <dbReference type="NCBI Taxonomy" id="1452508"/>
    <lineage>
        <taxon>Bacteria</taxon>
        <taxon>Pseudomonadati</taxon>
        <taxon>Pseudomonadota</taxon>
        <taxon>Betaproteobacteria</taxon>
        <taxon>Burkholderiales</taxon>
        <taxon>Sphaerotilaceae</taxon>
        <taxon>Caldimonas</taxon>
    </lineage>
</organism>
<dbReference type="OrthoDB" id="9154314at2"/>
<dbReference type="RefSeq" id="WP_104302084.1">
    <property type="nucleotide sequence ID" value="NZ_PSNX01000005.1"/>
</dbReference>
<reference evidence="2 3" key="1">
    <citation type="submission" date="2018-02" db="EMBL/GenBank/DDBJ databases">
        <title>Reclassifiation of [Polyangium] brachysporum DSM 7029 as Guopingzhaonella breviflexa gen. nov., sp. nov., a member of the family Comamonadaceae.</title>
        <authorList>
            <person name="Tang B."/>
        </authorList>
    </citation>
    <scope>NUCLEOTIDE SEQUENCE [LARGE SCALE GENOMIC DNA]</scope>
    <source>
        <strain evidence="2 3">BCRC 80649</strain>
    </source>
</reference>
<keyword evidence="1" id="KW-0812">Transmembrane</keyword>
<keyword evidence="1" id="KW-1133">Transmembrane helix</keyword>
<dbReference type="EMBL" id="PSNX01000005">
    <property type="protein sequence ID" value="PPE66786.1"/>
    <property type="molecule type" value="Genomic_DNA"/>
</dbReference>
<evidence type="ECO:0000313" key="2">
    <source>
        <dbReference type="EMBL" id="PPE66786.1"/>
    </source>
</evidence>
<evidence type="ECO:0000313" key="3">
    <source>
        <dbReference type="Proteomes" id="UP000238605"/>
    </source>
</evidence>
<dbReference type="InterPro" id="IPR008407">
    <property type="entry name" value="Brnchd-chn_aa_trnsp_AzlD"/>
</dbReference>
<dbReference type="AlphaFoldDB" id="A0A2S5SVN9"/>
<dbReference type="Pfam" id="PF05437">
    <property type="entry name" value="AzlD"/>
    <property type="match status" value="1"/>
</dbReference>
<feature type="transmembrane region" description="Helical" evidence="1">
    <location>
        <begin position="46"/>
        <end position="65"/>
    </location>
</feature>
<feature type="transmembrane region" description="Helical" evidence="1">
    <location>
        <begin position="6"/>
        <end position="25"/>
    </location>
</feature>
<dbReference type="Proteomes" id="UP000238605">
    <property type="component" value="Unassembled WGS sequence"/>
</dbReference>
<sequence>MSEAGWTLLLTVLACGLGTFALRALPFWWGLRHSAQRSQFIRRWSSAIGPAAIAALLVASLFPLLWLSTGATRTLPTAVALAAVILLQRLRGGLAAPTLLGTAVYALMLWVSS</sequence>